<dbReference type="PANTHER" id="PTHR43257">
    <property type="entry name" value="PYRUVATE DEHYDROGENASE E1 COMPONENT BETA SUBUNIT"/>
    <property type="match status" value="1"/>
</dbReference>
<proteinExistence type="predicted"/>
<evidence type="ECO:0000256" key="1">
    <source>
        <dbReference type="ARBA" id="ARBA00001964"/>
    </source>
</evidence>
<dbReference type="InterPro" id="IPR009014">
    <property type="entry name" value="Transketo_C/PFOR_II"/>
</dbReference>
<dbReference type="InterPro" id="IPR033248">
    <property type="entry name" value="Transketolase_C"/>
</dbReference>
<keyword evidence="5" id="KW-0670">Pyruvate</keyword>
<comment type="caution">
    <text evidence="5">The sequence shown here is derived from an EMBL/GenBank/DDBJ whole genome shotgun (WGS) entry which is preliminary data.</text>
</comment>
<dbReference type="Pfam" id="PF02779">
    <property type="entry name" value="Transket_pyr"/>
    <property type="match status" value="1"/>
</dbReference>
<keyword evidence="2 5" id="KW-0560">Oxidoreductase</keyword>
<dbReference type="Gene3D" id="3.40.50.970">
    <property type="match status" value="1"/>
</dbReference>
<sequence>MAIMTYREALNRALDEEMARDPSVFLMGEEVAEYDGAYKVSKGLLAKYGPKRVIDTPITELGFTGIGVGAAQVGLRPVIEWMTHNFALLALDQVVNNAAKMRYMSGGRFKMPIVFRGPNGPAEYLAAQHSQSFASYWAHIPGLKVVAPAFPADAYGLLKSAIRDDDPVVVLEAEMLYGTSGEVPDAETLIPIGRANILKTGTDVSLISFSKPVRYCLDAALELEKEGISAEVIDLRSLRPLDMETLYHSVEKTNRAVVVDEAWPVASVGSHIAFIISHDRFDLLDAPVELVSSHDVPMPYNHQLELEVQPGVKKIMSAVKRVLYLE</sequence>
<dbReference type="FunFam" id="3.40.50.970:FF:000001">
    <property type="entry name" value="Pyruvate dehydrogenase E1 beta subunit"/>
    <property type="match status" value="1"/>
</dbReference>
<accession>A0A7C3E2A7</accession>
<dbReference type="SMART" id="SM00861">
    <property type="entry name" value="Transket_pyr"/>
    <property type="match status" value="1"/>
</dbReference>
<dbReference type="Pfam" id="PF02780">
    <property type="entry name" value="Transketolase_C"/>
    <property type="match status" value="1"/>
</dbReference>
<evidence type="ECO:0000259" key="4">
    <source>
        <dbReference type="SMART" id="SM00861"/>
    </source>
</evidence>
<dbReference type="AlphaFoldDB" id="A0A7C3E2A7"/>
<name>A0A7C3E2A7_9SPIR</name>
<dbReference type="FunFam" id="3.40.50.920:FF:000001">
    <property type="entry name" value="Pyruvate dehydrogenase E1 beta subunit"/>
    <property type="match status" value="1"/>
</dbReference>
<dbReference type="SUPFAM" id="SSF52518">
    <property type="entry name" value="Thiamin diphosphate-binding fold (THDP-binding)"/>
    <property type="match status" value="1"/>
</dbReference>
<feature type="domain" description="Transketolase-like pyrimidine-binding" evidence="4">
    <location>
        <begin position="4"/>
        <end position="179"/>
    </location>
</feature>
<keyword evidence="3" id="KW-0786">Thiamine pyrophosphate</keyword>
<comment type="cofactor">
    <cofactor evidence="1">
        <name>thiamine diphosphate</name>
        <dbReference type="ChEBI" id="CHEBI:58937"/>
    </cofactor>
</comment>
<organism evidence="5">
    <name type="scientific">Gracilinema caldarium</name>
    <dbReference type="NCBI Taxonomy" id="215591"/>
    <lineage>
        <taxon>Bacteria</taxon>
        <taxon>Pseudomonadati</taxon>
        <taxon>Spirochaetota</taxon>
        <taxon>Spirochaetia</taxon>
        <taxon>Spirochaetales</taxon>
        <taxon>Breznakiellaceae</taxon>
        <taxon>Gracilinema</taxon>
    </lineage>
</organism>
<reference evidence="5" key="1">
    <citation type="journal article" date="2020" name="mSystems">
        <title>Genome- and Community-Level Interaction Insights into Carbon Utilization and Element Cycling Functions of Hydrothermarchaeota in Hydrothermal Sediment.</title>
        <authorList>
            <person name="Zhou Z."/>
            <person name="Liu Y."/>
            <person name="Xu W."/>
            <person name="Pan J."/>
            <person name="Luo Z.H."/>
            <person name="Li M."/>
        </authorList>
    </citation>
    <scope>NUCLEOTIDE SEQUENCE [LARGE SCALE GENOMIC DNA]</scope>
    <source>
        <strain evidence="5">SpSt-503</strain>
    </source>
</reference>
<dbReference type="GO" id="GO:0004739">
    <property type="term" value="F:pyruvate dehydrogenase (acetyl-transferring) activity"/>
    <property type="evidence" value="ECO:0007669"/>
    <property type="project" value="UniProtKB-EC"/>
</dbReference>
<dbReference type="Gene3D" id="3.40.50.920">
    <property type="match status" value="1"/>
</dbReference>
<dbReference type="CDD" id="cd07036">
    <property type="entry name" value="TPP_PYR_E1-PDHc-beta_like"/>
    <property type="match status" value="1"/>
</dbReference>
<evidence type="ECO:0000256" key="2">
    <source>
        <dbReference type="ARBA" id="ARBA00023002"/>
    </source>
</evidence>
<dbReference type="InterPro" id="IPR029061">
    <property type="entry name" value="THDP-binding"/>
</dbReference>
<evidence type="ECO:0000313" key="5">
    <source>
        <dbReference type="EMBL" id="HFH30268.1"/>
    </source>
</evidence>
<dbReference type="NCBIfam" id="NF006667">
    <property type="entry name" value="PRK09212.1"/>
    <property type="match status" value="1"/>
</dbReference>
<gene>
    <name evidence="5" type="ORF">ENS59_12310</name>
</gene>
<dbReference type="InterPro" id="IPR005475">
    <property type="entry name" value="Transketolase-like_Pyr-bd"/>
</dbReference>
<dbReference type="SUPFAM" id="SSF52922">
    <property type="entry name" value="TK C-terminal domain-like"/>
    <property type="match status" value="1"/>
</dbReference>
<dbReference type="NCBIfam" id="NF008854">
    <property type="entry name" value="PRK11892.1"/>
    <property type="match status" value="1"/>
</dbReference>
<dbReference type="EC" id="1.2.4.1" evidence="5"/>
<protein>
    <submittedName>
        <fullName evidence="5">Pyruvate dehydrogenase complex E1 component subunit beta</fullName>
        <ecNumber evidence="5">1.2.4.1</ecNumber>
    </submittedName>
</protein>
<dbReference type="EMBL" id="DSVL01000375">
    <property type="protein sequence ID" value="HFH30268.1"/>
    <property type="molecule type" value="Genomic_DNA"/>
</dbReference>
<evidence type="ECO:0000256" key="3">
    <source>
        <dbReference type="ARBA" id="ARBA00023052"/>
    </source>
</evidence>
<dbReference type="PANTHER" id="PTHR43257:SF2">
    <property type="entry name" value="PYRUVATE DEHYDROGENASE E1 COMPONENT SUBUNIT BETA"/>
    <property type="match status" value="1"/>
</dbReference>